<dbReference type="InterPro" id="IPR050478">
    <property type="entry name" value="Ethylene_sulfur-biosynth"/>
</dbReference>
<comment type="caution">
    <text evidence="8">The sequence shown here is derived from an EMBL/GenBank/DDBJ whole genome shotgun (WGS) entry which is preliminary data.</text>
</comment>
<keyword evidence="3" id="KW-0808">Transferase</keyword>
<dbReference type="Gene3D" id="3.90.1150.10">
    <property type="entry name" value="Aspartate Aminotransferase, domain 1"/>
    <property type="match status" value="2"/>
</dbReference>
<evidence type="ECO:0008006" key="10">
    <source>
        <dbReference type="Google" id="ProtNLM"/>
    </source>
</evidence>
<feature type="domain" description="Alliinase EGF-like" evidence="6">
    <location>
        <begin position="40"/>
        <end position="75"/>
    </location>
</feature>
<comment type="similarity">
    <text evidence="2">Belongs to the alliinase family.</text>
</comment>
<dbReference type="InterPro" id="IPR037029">
    <property type="entry name" value="Alliinase_N_sf"/>
</dbReference>
<keyword evidence="5" id="KW-0472">Membrane</keyword>
<keyword evidence="9" id="KW-1185">Reference proteome</keyword>
<dbReference type="PANTHER" id="PTHR43795">
    <property type="entry name" value="BIFUNCTIONAL ASPARTATE AMINOTRANSFERASE AND GLUTAMATE/ASPARTATE-PREPHENATE AMINOTRANSFERASE-RELATED"/>
    <property type="match status" value="1"/>
</dbReference>
<dbReference type="CDD" id="cd00609">
    <property type="entry name" value="AAT_like"/>
    <property type="match status" value="1"/>
</dbReference>
<dbReference type="PANTHER" id="PTHR43795:SF20">
    <property type="entry name" value="TRYPTOPHAN AMINOTRANSFERASE-RELATED PROTEIN 3"/>
    <property type="match status" value="1"/>
</dbReference>
<dbReference type="InterPro" id="IPR015424">
    <property type="entry name" value="PyrdxlP-dep_Trfase"/>
</dbReference>
<evidence type="ECO:0000259" key="6">
    <source>
        <dbReference type="Pfam" id="PF04863"/>
    </source>
</evidence>
<dbReference type="Gene3D" id="2.10.25.30">
    <property type="entry name" value="EGF-like, alliinase"/>
    <property type="match status" value="2"/>
</dbReference>
<dbReference type="Pfam" id="PF04864">
    <property type="entry name" value="Alliinase_C"/>
    <property type="match status" value="2"/>
</dbReference>
<evidence type="ECO:0000256" key="4">
    <source>
        <dbReference type="ARBA" id="ARBA00022898"/>
    </source>
</evidence>
<gene>
    <name evidence="8" type="ORF">RJ639_000632</name>
</gene>
<feature type="domain" description="Alliinase C-terminal" evidence="7">
    <location>
        <begin position="143"/>
        <end position="481"/>
    </location>
</feature>
<dbReference type="Proteomes" id="UP001188597">
    <property type="component" value="Unassembled WGS sequence"/>
</dbReference>
<reference evidence="8" key="1">
    <citation type="submission" date="2022-12" db="EMBL/GenBank/DDBJ databases">
        <title>Draft genome assemblies for two species of Escallonia (Escalloniales).</title>
        <authorList>
            <person name="Chanderbali A."/>
            <person name="Dervinis C."/>
            <person name="Anghel I."/>
            <person name="Soltis D."/>
            <person name="Soltis P."/>
            <person name="Zapata F."/>
        </authorList>
    </citation>
    <scope>NUCLEOTIDE SEQUENCE</scope>
    <source>
        <strain evidence="8">UCBG64.0493</strain>
        <tissue evidence="8">Leaf</tissue>
    </source>
</reference>
<feature type="transmembrane region" description="Helical" evidence="5">
    <location>
        <begin position="12"/>
        <end position="31"/>
    </location>
</feature>
<evidence type="ECO:0000259" key="7">
    <source>
        <dbReference type="Pfam" id="PF04864"/>
    </source>
</evidence>
<dbReference type="SUPFAM" id="SSF53383">
    <property type="entry name" value="PLP-dependent transferases"/>
    <property type="match status" value="2"/>
</dbReference>
<keyword evidence="5" id="KW-0812">Transmembrane</keyword>
<accession>A0AA89BK35</accession>
<sequence>MEMVKLQSSKYAFSLVSSIVLNLLLLFYLFVGDNSRKLLSWGSRAAAEAEAVASLSCSGHGRAYLDGLLVDGIPVSSVEIVLQGGPQGSSASGTWPTTRAFGDPMTPLLVGKRVEGACVASNPDSDLEAFSHNPAHGSFAPLHAASSAILVAGWHRMSYSFDEKSPITSQELEKHIRRVHAIVGNAVTDQRFIVFGAGSTQLLNAAVHALSLDNTSSPSAVVVSAPFYPAYKEQTDFFDSLDYKFNGDTSMWKNTSDVSTNVIEFVTSPNNPDGMLRKEVLQGPSARAIHDHAYYWPHFTAIPAPADEDVMVFTLSKLTGHAGSRFGWALVKDEAVYQQMLKYTDENCFGVSRDTQLRALKLLKVVLEGEGREIFGFAHKTMSDRWDKLSEALSSSKRFSIQDLAPQYCSFFQRVRGPSPAYAWFRCEREEDKDCHRVLSDAGIIGRRGTLFGAGSRYVRLSLIKRQDDFDLLLLRMRKLVAEEGRVSTIKVANSIKPTTYLQCSPRRVMRKMCVATEQNKDKEHSKMGKIRALSYTLCLLASIGLNLFFFQNLYVGGKWKQQLSWSQRAAAEAEAVASLSCSGHGRAYLDGSLLDGKPVCECNTCFGGPDCSEFSPECPADADSGDPLFLEPFWMQHAAGSAVLVAGWHRMSYSFTDRSFISQELKKQILKVHAIAKNAVTDGKYIIYGAGSTQLLSAAVYALSMDNSSSPANLVASIPYYPVYRIQAEFFRADEFVFQGDTSVWKNASDVPINNNVIEFVTSPNNPDGSLKKPVLRGPFVKTVNDHAYYWPHYTAIPAPADEDLMIFTASKLTGHAGSRFGWALVKDEAVYQRMLMYMMLSSMGVSRDTQLRALKLLKVISEGNGRGIFEFSYQTMSERWEKLSKALSKSKRLSIQQTAPQYCTFFQKVRGPSP</sequence>
<dbReference type="GO" id="GO:0006520">
    <property type="term" value="P:amino acid metabolic process"/>
    <property type="evidence" value="ECO:0007669"/>
    <property type="project" value="TreeGrafter"/>
</dbReference>
<name>A0AA89BK35_9ASTE</name>
<dbReference type="InterPro" id="IPR015422">
    <property type="entry name" value="PyrdxlP-dep_Trfase_small"/>
</dbReference>
<evidence type="ECO:0000256" key="3">
    <source>
        <dbReference type="ARBA" id="ARBA00022576"/>
    </source>
</evidence>
<keyword evidence="3" id="KW-0032">Aminotransferase</keyword>
<feature type="domain" description="Alliinase C-terminal" evidence="7">
    <location>
        <begin position="621"/>
        <end position="916"/>
    </location>
</feature>
<dbReference type="InterPro" id="IPR006947">
    <property type="entry name" value="EGF_alliinase"/>
</dbReference>
<protein>
    <recommendedName>
        <fullName evidence="10">Tryptophan aminotransferase-related protein 4</fullName>
    </recommendedName>
</protein>
<dbReference type="Gene3D" id="3.40.640.10">
    <property type="entry name" value="Type I PLP-dependent aspartate aminotransferase-like (Major domain)"/>
    <property type="match status" value="2"/>
</dbReference>
<organism evidence="8 9">
    <name type="scientific">Escallonia herrerae</name>
    <dbReference type="NCBI Taxonomy" id="1293975"/>
    <lineage>
        <taxon>Eukaryota</taxon>
        <taxon>Viridiplantae</taxon>
        <taxon>Streptophyta</taxon>
        <taxon>Embryophyta</taxon>
        <taxon>Tracheophyta</taxon>
        <taxon>Spermatophyta</taxon>
        <taxon>Magnoliopsida</taxon>
        <taxon>eudicotyledons</taxon>
        <taxon>Gunneridae</taxon>
        <taxon>Pentapetalae</taxon>
        <taxon>asterids</taxon>
        <taxon>campanulids</taxon>
        <taxon>Escalloniales</taxon>
        <taxon>Escalloniaceae</taxon>
        <taxon>Escallonia</taxon>
    </lineage>
</organism>
<feature type="domain" description="Alliinase EGF-like" evidence="6">
    <location>
        <begin position="565"/>
        <end position="619"/>
    </location>
</feature>
<evidence type="ECO:0000256" key="1">
    <source>
        <dbReference type="ARBA" id="ARBA00001933"/>
    </source>
</evidence>
<dbReference type="InterPro" id="IPR015421">
    <property type="entry name" value="PyrdxlP-dep_Trfase_major"/>
</dbReference>
<evidence type="ECO:0000256" key="2">
    <source>
        <dbReference type="ARBA" id="ARBA00006312"/>
    </source>
</evidence>
<dbReference type="GO" id="GO:0008483">
    <property type="term" value="F:transaminase activity"/>
    <property type="evidence" value="ECO:0007669"/>
    <property type="project" value="UniProtKB-KW"/>
</dbReference>
<feature type="non-terminal residue" evidence="8">
    <location>
        <position position="1"/>
    </location>
</feature>
<dbReference type="Pfam" id="PF04863">
    <property type="entry name" value="EGF_alliinase"/>
    <property type="match status" value="2"/>
</dbReference>
<dbReference type="EMBL" id="JAVXUP010000001">
    <property type="protein sequence ID" value="KAK3043933.1"/>
    <property type="molecule type" value="Genomic_DNA"/>
</dbReference>
<dbReference type="GO" id="GO:0016846">
    <property type="term" value="F:carbon-sulfur lyase activity"/>
    <property type="evidence" value="ECO:0007669"/>
    <property type="project" value="InterPro"/>
</dbReference>
<evidence type="ECO:0000313" key="9">
    <source>
        <dbReference type="Proteomes" id="UP001188597"/>
    </source>
</evidence>
<keyword evidence="5" id="KW-1133">Transmembrane helix</keyword>
<keyword evidence="4" id="KW-0663">Pyridoxal phosphate</keyword>
<dbReference type="AlphaFoldDB" id="A0AA89BK35"/>
<dbReference type="InterPro" id="IPR006948">
    <property type="entry name" value="Alliinase_C"/>
</dbReference>
<proteinExistence type="inferred from homology"/>
<evidence type="ECO:0000313" key="8">
    <source>
        <dbReference type="EMBL" id="KAK3043933.1"/>
    </source>
</evidence>
<comment type="cofactor">
    <cofactor evidence="1">
        <name>pyridoxal 5'-phosphate</name>
        <dbReference type="ChEBI" id="CHEBI:597326"/>
    </cofactor>
</comment>
<evidence type="ECO:0000256" key="5">
    <source>
        <dbReference type="SAM" id="Phobius"/>
    </source>
</evidence>